<keyword evidence="3 5" id="KW-0274">FAD</keyword>
<keyword evidence="10" id="KW-1185">Reference proteome</keyword>
<dbReference type="PROSITE" id="PS00394">
    <property type="entry name" value="DNA_PHOTOLYASES_1_1"/>
    <property type="match status" value="1"/>
</dbReference>
<dbReference type="EC" id="4.1.99.3" evidence="9"/>
<name>A0A8J8GA83_9FLAO</name>
<dbReference type="InterPro" id="IPR005101">
    <property type="entry name" value="Cryptochr/Photolyase_FAD-bd"/>
</dbReference>
<dbReference type="PANTHER" id="PTHR11455">
    <property type="entry name" value="CRYPTOCHROME"/>
    <property type="match status" value="1"/>
</dbReference>
<comment type="similarity">
    <text evidence="7">Belongs to the DNA photolyase family.</text>
</comment>
<dbReference type="Gene3D" id="1.25.40.80">
    <property type="match status" value="1"/>
</dbReference>
<comment type="cofactor">
    <cofactor evidence="1">
        <name>(6R)-5,10-methylene-5,6,7,8-tetrahydrofolate</name>
        <dbReference type="ChEBI" id="CHEBI:15636"/>
    </cofactor>
</comment>
<sequence length="432" mass="51275">MKDINIFWFRRDLRLDDNHGFYQALKGKLPVLPIFIFDETILELLPNKKDARVEFIYNSLEEMNKILETDGHQIQYFLGKPEEIFEELNKKYNLKCVFANEDYEPQAIARDVRIKELLEHHQSDFQLFKDQVIFHKDEVMKADGKPYTIYTPYSKIWLKLFKESNLEEFPSIKLLENLLPFFNKNMTLQDIGFEETSIPFPEGNVTKKQIQTYDENRNLPAKDATTRLSLHLRFGTKSIRKIIKETKDLNEVFLKELIWREFFMQILYHFPKVVHNNFKSKYDGIEWKENAEDLKKWCEGKTGFPIVDAGMRELNTTGFMHNRVRMITASFLVKDLLIDWRVGEAYFAEKLLDYELSSNNGNWQWAAGTGCDSAPYFRIFNPTSQQEKFDPDFKYIKKWVPEFGTDLYPKPIVDHKEARLRTLDAYKKGLQD</sequence>
<feature type="site" description="Electron transfer via tryptophanyl radical" evidence="6">
    <location>
        <position position="363"/>
    </location>
</feature>
<evidence type="ECO:0000256" key="1">
    <source>
        <dbReference type="ARBA" id="ARBA00001932"/>
    </source>
</evidence>
<feature type="binding site" evidence="5">
    <location>
        <position position="253"/>
    </location>
    <ligand>
        <name>FAD</name>
        <dbReference type="ChEBI" id="CHEBI:57692"/>
    </ligand>
</feature>
<evidence type="ECO:0000313" key="10">
    <source>
        <dbReference type="Proteomes" id="UP000610746"/>
    </source>
</evidence>
<dbReference type="GO" id="GO:0003677">
    <property type="term" value="F:DNA binding"/>
    <property type="evidence" value="ECO:0007669"/>
    <property type="project" value="TreeGrafter"/>
</dbReference>
<dbReference type="GO" id="GO:0006139">
    <property type="term" value="P:nucleobase-containing compound metabolic process"/>
    <property type="evidence" value="ECO:0007669"/>
    <property type="project" value="UniProtKB-ARBA"/>
</dbReference>
<dbReference type="InterPro" id="IPR002081">
    <property type="entry name" value="Cryptochrome/DNA_photolyase_1"/>
</dbReference>
<keyword evidence="9" id="KW-0456">Lyase</keyword>
<dbReference type="InterPro" id="IPR006050">
    <property type="entry name" value="DNA_photolyase_N"/>
</dbReference>
<dbReference type="Pfam" id="PF00875">
    <property type="entry name" value="DNA_photolyase"/>
    <property type="match status" value="1"/>
</dbReference>
<evidence type="ECO:0000259" key="8">
    <source>
        <dbReference type="PROSITE" id="PS51645"/>
    </source>
</evidence>
<protein>
    <submittedName>
        <fullName evidence="9">Deoxyribodipyrimidine photo-lyase</fullName>
        <ecNumber evidence="9">4.1.99.3</ecNumber>
    </submittedName>
</protein>
<dbReference type="SUPFAM" id="SSF52425">
    <property type="entry name" value="Cryptochrome/photolyase, N-terminal domain"/>
    <property type="match status" value="1"/>
</dbReference>
<dbReference type="Pfam" id="PF03441">
    <property type="entry name" value="FAD_binding_7"/>
    <property type="match status" value="1"/>
</dbReference>
<dbReference type="InterPro" id="IPR014729">
    <property type="entry name" value="Rossmann-like_a/b/a_fold"/>
</dbReference>
<dbReference type="PANTHER" id="PTHR11455:SF9">
    <property type="entry name" value="CRYPTOCHROME CIRCADIAN CLOCK 5 ISOFORM X1"/>
    <property type="match status" value="1"/>
</dbReference>
<dbReference type="AlphaFoldDB" id="A0A8J8GA83"/>
<dbReference type="PRINTS" id="PR00147">
    <property type="entry name" value="DNAPHOTLYASE"/>
</dbReference>
<keyword evidence="2 5" id="KW-0285">Flavoprotein</keyword>
<dbReference type="InterPro" id="IPR018394">
    <property type="entry name" value="DNA_photolyase_1_CS_C"/>
</dbReference>
<proteinExistence type="inferred from homology"/>
<evidence type="ECO:0000256" key="4">
    <source>
        <dbReference type="ARBA" id="ARBA00022991"/>
    </source>
</evidence>
<dbReference type="InterPro" id="IPR036155">
    <property type="entry name" value="Crypto/Photolyase_N_sf"/>
</dbReference>
<accession>A0A8J8GA83</accession>
<dbReference type="Proteomes" id="UP000610746">
    <property type="component" value="Unassembled WGS sequence"/>
</dbReference>
<comment type="caution">
    <text evidence="9">The sequence shown here is derived from an EMBL/GenBank/DDBJ whole genome shotgun (WGS) entry which is preliminary data.</text>
</comment>
<dbReference type="PROSITE" id="PS51645">
    <property type="entry name" value="PHR_CRY_ALPHA_BETA"/>
    <property type="match status" value="1"/>
</dbReference>
<feature type="site" description="Electron transfer via tryptophanyl radical" evidence="6">
    <location>
        <position position="340"/>
    </location>
</feature>
<feature type="domain" description="Photolyase/cryptochrome alpha/beta" evidence="8">
    <location>
        <begin position="3"/>
        <end position="133"/>
    </location>
</feature>
<evidence type="ECO:0000256" key="6">
    <source>
        <dbReference type="PIRSR" id="PIRSR602081-2"/>
    </source>
</evidence>
<dbReference type="InterPro" id="IPR036134">
    <property type="entry name" value="Crypto/Photolyase_FAD-like_sf"/>
</dbReference>
<dbReference type="Gene3D" id="3.40.50.620">
    <property type="entry name" value="HUPs"/>
    <property type="match status" value="1"/>
</dbReference>
<dbReference type="GO" id="GO:0071949">
    <property type="term" value="F:FAD binding"/>
    <property type="evidence" value="ECO:0007669"/>
    <property type="project" value="TreeGrafter"/>
</dbReference>
<feature type="binding site" evidence="5">
    <location>
        <begin position="225"/>
        <end position="229"/>
    </location>
    <ligand>
        <name>FAD</name>
        <dbReference type="ChEBI" id="CHEBI:57692"/>
    </ligand>
</feature>
<organism evidence="9 10">
    <name type="scientific">Frigoriflavimonas asaccharolytica</name>
    <dbReference type="NCBI Taxonomy" id="2735899"/>
    <lineage>
        <taxon>Bacteria</taxon>
        <taxon>Pseudomonadati</taxon>
        <taxon>Bacteroidota</taxon>
        <taxon>Flavobacteriia</taxon>
        <taxon>Flavobacteriales</taxon>
        <taxon>Weeksellaceae</taxon>
        <taxon>Frigoriflavimonas</taxon>
    </lineage>
</organism>
<comment type="cofactor">
    <cofactor evidence="5">
        <name>FAD</name>
        <dbReference type="ChEBI" id="CHEBI:57692"/>
    </cofactor>
    <text evidence="5">Binds 1 FAD per subunit.</text>
</comment>
<keyword evidence="4 7" id="KW-0157">Chromophore</keyword>
<feature type="binding site" evidence="5">
    <location>
        <position position="213"/>
    </location>
    <ligand>
        <name>FAD</name>
        <dbReference type="ChEBI" id="CHEBI:57692"/>
    </ligand>
</feature>
<dbReference type="RefSeq" id="WP_173778500.1">
    <property type="nucleotide sequence ID" value="NZ_JABSNO010000005.1"/>
</dbReference>
<dbReference type="GO" id="GO:0003904">
    <property type="term" value="F:deoxyribodipyrimidine photo-lyase activity"/>
    <property type="evidence" value="ECO:0007669"/>
    <property type="project" value="UniProtKB-EC"/>
</dbReference>
<gene>
    <name evidence="9" type="ORF">HNQ03_000949</name>
</gene>
<evidence type="ECO:0000313" key="9">
    <source>
        <dbReference type="EMBL" id="NRS91882.1"/>
    </source>
</evidence>
<reference evidence="9" key="1">
    <citation type="submission" date="2020-05" db="EMBL/GenBank/DDBJ databases">
        <title>Genomic Encyclopedia of Type Strains, Phase IV (KMG-V): Genome sequencing to study the core and pangenomes of soil and plant-associated prokaryotes.</title>
        <authorList>
            <person name="Whitman W."/>
        </authorList>
    </citation>
    <scope>NUCLEOTIDE SEQUENCE</scope>
    <source>
        <strain evidence="9">16F</strain>
    </source>
</reference>
<evidence type="ECO:0000256" key="3">
    <source>
        <dbReference type="ARBA" id="ARBA00022827"/>
    </source>
</evidence>
<dbReference type="EMBL" id="JABSNO010000005">
    <property type="protein sequence ID" value="NRS91882.1"/>
    <property type="molecule type" value="Genomic_DNA"/>
</dbReference>
<evidence type="ECO:0000256" key="5">
    <source>
        <dbReference type="PIRSR" id="PIRSR602081-1"/>
    </source>
</evidence>
<evidence type="ECO:0000256" key="2">
    <source>
        <dbReference type="ARBA" id="ARBA00022630"/>
    </source>
</evidence>
<dbReference type="Gene3D" id="1.10.579.10">
    <property type="entry name" value="DNA Cyclobutane Dipyrimidine Photolyase, subunit A, domain 3"/>
    <property type="match status" value="1"/>
</dbReference>
<dbReference type="GO" id="GO:0006950">
    <property type="term" value="P:response to stress"/>
    <property type="evidence" value="ECO:0007669"/>
    <property type="project" value="UniProtKB-ARBA"/>
</dbReference>
<dbReference type="SUPFAM" id="SSF48173">
    <property type="entry name" value="Cryptochrome/photolyase FAD-binding domain"/>
    <property type="match status" value="1"/>
</dbReference>
<feature type="binding site" evidence="5">
    <location>
        <begin position="256"/>
        <end position="263"/>
    </location>
    <ligand>
        <name>FAD</name>
        <dbReference type="ChEBI" id="CHEBI:57692"/>
    </ligand>
</feature>
<evidence type="ECO:0000256" key="7">
    <source>
        <dbReference type="RuleBase" id="RU004182"/>
    </source>
</evidence>
<dbReference type="PROSITE" id="PS00691">
    <property type="entry name" value="DNA_PHOTOLYASES_1_2"/>
    <property type="match status" value="1"/>
</dbReference>
<feature type="site" description="Electron transfer via tryptophanyl radical" evidence="6">
    <location>
        <position position="287"/>
    </location>
</feature>